<proteinExistence type="inferred from homology"/>
<evidence type="ECO:0000313" key="5">
    <source>
        <dbReference type="EMBL" id="KAE8372630.1"/>
    </source>
</evidence>
<feature type="domain" description="Enoyl reductase (ER)" evidence="4">
    <location>
        <begin position="19"/>
        <end position="275"/>
    </location>
</feature>
<dbReference type="AlphaFoldDB" id="A0A5N7AV10"/>
<dbReference type="SMART" id="SM00829">
    <property type="entry name" value="PKS_ER"/>
    <property type="match status" value="1"/>
</dbReference>
<evidence type="ECO:0000256" key="2">
    <source>
        <dbReference type="ARBA" id="ARBA00022741"/>
    </source>
</evidence>
<reference evidence="5 6" key="1">
    <citation type="submission" date="2019-04" db="EMBL/GenBank/DDBJ databases">
        <title>Friends and foes A comparative genomics studyof 23 Aspergillus species from section Flavi.</title>
        <authorList>
            <consortium name="DOE Joint Genome Institute"/>
            <person name="Kjaerbolling I."/>
            <person name="Vesth T."/>
            <person name="Frisvad J.C."/>
            <person name="Nybo J.L."/>
            <person name="Theobald S."/>
            <person name="Kildgaard S."/>
            <person name="Isbrandt T."/>
            <person name="Kuo A."/>
            <person name="Sato A."/>
            <person name="Lyhne E.K."/>
            <person name="Kogle M.E."/>
            <person name="Wiebenga A."/>
            <person name="Kun R.S."/>
            <person name="Lubbers R.J."/>
            <person name="Makela M.R."/>
            <person name="Barry K."/>
            <person name="Chovatia M."/>
            <person name="Clum A."/>
            <person name="Daum C."/>
            <person name="Haridas S."/>
            <person name="He G."/>
            <person name="LaButti K."/>
            <person name="Lipzen A."/>
            <person name="Mondo S."/>
            <person name="Riley R."/>
            <person name="Salamov A."/>
            <person name="Simmons B.A."/>
            <person name="Magnuson J.K."/>
            <person name="Henrissat B."/>
            <person name="Mortensen U.H."/>
            <person name="Larsen T.O."/>
            <person name="Devries R.P."/>
            <person name="Grigoriev I.V."/>
            <person name="Machida M."/>
            <person name="Baker S.E."/>
            <person name="Andersen M.R."/>
        </authorList>
    </citation>
    <scope>NUCLEOTIDE SEQUENCE [LARGE SCALE GENOMIC DNA]</scope>
    <source>
        <strain evidence="5 6">IBT 29228</strain>
    </source>
</reference>
<dbReference type="Proteomes" id="UP000326198">
    <property type="component" value="Unassembled WGS sequence"/>
</dbReference>
<dbReference type="SUPFAM" id="SSF51735">
    <property type="entry name" value="NAD(P)-binding Rossmann-fold domains"/>
    <property type="match status" value="1"/>
</dbReference>
<dbReference type="InterPro" id="IPR020843">
    <property type="entry name" value="ER"/>
</dbReference>
<dbReference type="InterPro" id="IPR036291">
    <property type="entry name" value="NAD(P)-bd_dom_sf"/>
</dbReference>
<keyword evidence="6" id="KW-1185">Reference proteome</keyword>
<dbReference type="CDD" id="cd08249">
    <property type="entry name" value="enoyl_reductase_like"/>
    <property type="match status" value="1"/>
</dbReference>
<dbReference type="InterPro" id="IPR047122">
    <property type="entry name" value="Trans-enoyl_RdTase-like"/>
</dbReference>
<keyword evidence="2" id="KW-0547">Nucleotide-binding</keyword>
<dbReference type="PANTHER" id="PTHR45348:SF3">
    <property type="entry name" value="ENOYL REDUCTASE (ER) DOMAIN-CONTAINING PROTEIN"/>
    <property type="match status" value="1"/>
</dbReference>
<keyword evidence="3" id="KW-0560">Oxidoreductase</keyword>
<dbReference type="Gene3D" id="3.40.50.720">
    <property type="entry name" value="NAD(P)-binding Rossmann-like Domain"/>
    <property type="match status" value="1"/>
</dbReference>
<dbReference type="Gene3D" id="3.90.180.10">
    <property type="entry name" value="Medium-chain alcohol dehydrogenases, catalytic domain"/>
    <property type="match status" value="1"/>
</dbReference>
<evidence type="ECO:0000256" key="3">
    <source>
        <dbReference type="ARBA" id="ARBA00023002"/>
    </source>
</evidence>
<comment type="similarity">
    <text evidence="1">Belongs to the zinc-containing alcohol dehydrogenase family.</text>
</comment>
<name>A0A5N7AV10_9EURO</name>
<dbReference type="InterPro" id="IPR011032">
    <property type="entry name" value="GroES-like_sf"/>
</dbReference>
<evidence type="ECO:0000259" key="4">
    <source>
        <dbReference type="SMART" id="SM00829"/>
    </source>
</evidence>
<dbReference type="SUPFAM" id="SSF50129">
    <property type="entry name" value="GroES-like"/>
    <property type="match status" value="1"/>
</dbReference>
<dbReference type="Pfam" id="PF08240">
    <property type="entry name" value="ADH_N"/>
    <property type="match status" value="1"/>
</dbReference>
<dbReference type="GO" id="GO:0016651">
    <property type="term" value="F:oxidoreductase activity, acting on NAD(P)H"/>
    <property type="evidence" value="ECO:0007669"/>
    <property type="project" value="InterPro"/>
</dbReference>
<dbReference type="OrthoDB" id="9992527at2759"/>
<organism evidence="5 6">
    <name type="scientific">Aspergillus bertholletiae</name>
    <dbReference type="NCBI Taxonomy" id="1226010"/>
    <lineage>
        <taxon>Eukaryota</taxon>
        <taxon>Fungi</taxon>
        <taxon>Dikarya</taxon>
        <taxon>Ascomycota</taxon>
        <taxon>Pezizomycotina</taxon>
        <taxon>Eurotiomycetes</taxon>
        <taxon>Eurotiomycetidae</taxon>
        <taxon>Eurotiales</taxon>
        <taxon>Aspergillaceae</taxon>
        <taxon>Aspergillus</taxon>
        <taxon>Aspergillus subgen. Circumdati</taxon>
    </lineage>
</organism>
<evidence type="ECO:0000256" key="1">
    <source>
        <dbReference type="ARBA" id="ARBA00008072"/>
    </source>
</evidence>
<dbReference type="InterPro" id="IPR013154">
    <property type="entry name" value="ADH-like_N"/>
</dbReference>
<evidence type="ECO:0000313" key="6">
    <source>
        <dbReference type="Proteomes" id="UP000326198"/>
    </source>
</evidence>
<dbReference type="GO" id="GO:0000166">
    <property type="term" value="F:nucleotide binding"/>
    <property type="evidence" value="ECO:0007669"/>
    <property type="project" value="UniProtKB-KW"/>
</dbReference>
<dbReference type="EMBL" id="ML736349">
    <property type="protein sequence ID" value="KAE8372630.1"/>
    <property type="molecule type" value="Genomic_DNA"/>
</dbReference>
<protein>
    <recommendedName>
        <fullName evidence="4">Enoyl reductase (ER) domain-containing protein</fullName>
    </recommendedName>
</protein>
<sequence>MAASYPPTHAAVVTFSQRAPLSILDVPTASPADLHQADGNIINDYPFILGCSFAGTIAALGPEDPNAVPSQSSPLTVGNRVTGFASSQQKQNGFQEYVTIPRNLLGHIPENLSMESAVTVPVNLVTAFHAITHSLGLDLPWPLPSHYVPEKADVPILVWGAAGSVGNYAIQLLRLWGYRNVLGVARKKHHLDLGRLGCRQLFDHTEISVTEQISAAAEHIPYILDCIGHVDGTLRPLSRIAGAGSILAIVVPIIIRHATSDEAPQLSLDPSTILVGEWVGGIQIVPAMAFFYEQNEFFKWHLQPDIIPALLQSGSIQPNRPRIIGGGNLLSRAMQALILLRDRAPSGERLVWRVSDS</sequence>
<gene>
    <name evidence="5" type="ORF">BDV26DRAFT_297690</name>
</gene>
<accession>A0A5N7AV10</accession>
<dbReference type="PANTHER" id="PTHR45348">
    <property type="entry name" value="HYPOTHETICAL OXIDOREDUCTASE (EUROFUNG)"/>
    <property type="match status" value="1"/>
</dbReference>